<evidence type="ECO:0000313" key="7">
    <source>
        <dbReference type="Proteomes" id="UP000050443"/>
    </source>
</evidence>
<dbReference type="PATRIC" id="fig|362413.3.peg.1305"/>
<comment type="caution">
    <text evidence="6">The sequence shown here is derived from an EMBL/GenBank/DDBJ whole genome shotgun (WGS) entry which is preliminary data.</text>
</comment>
<keyword evidence="1" id="KW-0805">Transcription regulation</keyword>
<dbReference type="InterPro" id="IPR000595">
    <property type="entry name" value="cNMP-bd_dom"/>
</dbReference>
<dbReference type="SUPFAM" id="SSF46785">
    <property type="entry name" value="Winged helix' DNA-binding domain"/>
    <property type="match status" value="1"/>
</dbReference>
<dbReference type="Gene3D" id="1.10.10.10">
    <property type="entry name" value="Winged helix-like DNA-binding domain superfamily/Winged helix DNA-binding domain"/>
    <property type="match status" value="1"/>
</dbReference>
<dbReference type="PRINTS" id="PR00034">
    <property type="entry name" value="HTHCRP"/>
</dbReference>
<feature type="domain" description="Cyclic nucleotide-binding" evidence="4">
    <location>
        <begin position="18"/>
        <end position="87"/>
    </location>
</feature>
<feature type="domain" description="HTH crp-type" evidence="5">
    <location>
        <begin position="152"/>
        <end position="222"/>
    </location>
</feature>
<evidence type="ECO:0000259" key="5">
    <source>
        <dbReference type="PROSITE" id="PS51063"/>
    </source>
</evidence>
<proteinExistence type="predicted"/>
<dbReference type="PROSITE" id="PS50042">
    <property type="entry name" value="CNMP_BINDING_3"/>
    <property type="match status" value="1"/>
</dbReference>
<evidence type="ECO:0000256" key="3">
    <source>
        <dbReference type="ARBA" id="ARBA00023163"/>
    </source>
</evidence>
<dbReference type="InterPro" id="IPR050397">
    <property type="entry name" value="Env_Response_Regulators"/>
</dbReference>
<dbReference type="InterPro" id="IPR036390">
    <property type="entry name" value="WH_DNA-bd_sf"/>
</dbReference>
<dbReference type="GO" id="GO:0005829">
    <property type="term" value="C:cytosol"/>
    <property type="evidence" value="ECO:0007669"/>
    <property type="project" value="TreeGrafter"/>
</dbReference>
<dbReference type="GO" id="GO:0003677">
    <property type="term" value="F:DNA binding"/>
    <property type="evidence" value="ECO:0007669"/>
    <property type="project" value="UniProtKB-KW"/>
</dbReference>
<dbReference type="Pfam" id="PF13545">
    <property type="entry name" value="HTH_Crp_2"/>
    <property type="match status" value="1"/>
</dbReference>
<dbReference type="SMART" id="SM00419">
    <property type="entry name" value="HTH_CRP"/>
    <property type="match status" value="1"/>
</dbReference>
<dbReference type="CDD" id="cd00038">
    <property type="entry name" value="CAP_ED"/>
    <property type="match status" value="1"/>
</dbReference>
<gene>
    <name evidence="6" type="ORF">RC62_1335</name>
</gene>
<dbReference type="PANTHER" id="PTHR24567:SF28">
    <property type="entry name" value="LISTERIOLYSIN REGULATORY PROTEIN"/>
    <property type="match status" value="1"/>
</dbReference>
<evidence type="ECO:0000313" key="6">
    <source>
        <dbReference type="EMBL" id="KQB39649.1"/>
    </source>
</evidence>
<dbReference type="OrthoDB" id="9127033at2"/>
<dbReference type="Pfam" id="PF00027">
    <property type="entry name" value="cNMP_binding"/>
    <property type="match status" value="1"/>
</dbReference>
<dbReference type="InterPro" id="IPR012318">
    <property type="entry name" value="HTH_CRP"/>
</dbReference>
<reference evidence="6 7" key="1">
    <citation type="submission" date="2014-09" db="EMBL/GenBank/DDBJ databases">
        <title>Genome sequence of Flavobacterium aquidurense RC62.</title>
        <authorList>
            <person name="Kim J.F."/>
            <person name="Kwak M.-J."/>
        </authorList>
    </citation>
    <scope>NUCLEOTIDE SEQUENCE [LARGE SCALE GENOMIC DNA]</scope>
    <source>
        <strain evidence="6 7">RC62</strain>
    </source>
</reference>
<name>A0A0Q0W5J0_9FLAO</name>
<dbReference type="InterPro" id="IPR014710">
    <property type="entry name" value="RmlC-like_jellyroll"/>
</dbReference>
<dbReference type="EMBL" id="JRLF01000012">
    <property type="protein sequence ID" value="KQB39649.1"/>
    <property type="molecule type" value="Genomic_DNA"/>
</dbReference>
<dbReference type="Proteomes" id="UP000050443">
    <property type="component" value="Unassembled WGS sequence"/>
</dbReference>
<dbReference type="Gene3D" id="2.60.120.10">
    <property type="entry name" value="Jelly Rolls"/>
    <property type="match status" value="1"/>
</dbReference>
<keyword evidence="2" id="KW-0238">DNA-binding</keyword>
<dbReference type="GO" id="GO:0003700">
    <property type="term" value="F:DNA-binding transcription factor activity"/>
    <property type="evidence" value="ECO:0007669"/>
    <property type="project" value="TreeGrafter"/>
</dbReference>
<dbReference type="SMART" id="SM00100">
    <property type="entry name" value="cNMP"/>
    <property type="match status" value="1"/>
</dbReference>
<dbReference type="STRING" id="362413.RC62_1335"/>
<dbReference type="InterPro" id="IPR036388">
    <property type="entry name" value="WH-like_DNA-bd_sf"/>
</dbReference>
<dbReference type="PROSITE" id="PS51063">
    <property type="entry name" value="HTH_CRP_2"/>
    <property type="match status" value="1"/>
</dbReference>
<dbReference type="InterPro" id="IPR018490">
    <property type="entry name" value="cNMP-bd_dom_sf"/>
</dbReference>
<dbReference type="SUPFAM" id="SSF51206">
    <property type="entry name" value="cAMP-binding domain-like"/>
    <property type="match status" value="1"/>
</dbReference>
<evidence type="ECO:0000256" key="1">
    <source>
        <dbReference type="ARBA" id="ARBA00023015"/>
    </source>
</evidence>
<dbReference type="PANTHER" id="PTHR24567">
    <property type="entry name" value="CRP FAMILY TRANSCRIPTIONAL REGULATORY PROTEIN"/>
    <property type="match status" value="1"/>
</dbReference>
<dbReference type="AlphaFoldDB" id="A0A0Q0W5J0"/>
<sequence length="236" mass="27140">MKEELPICYNCINENCFIKKHLHLEQMKEYVVRKQTFVCKKSNSFIKEGDPIKGLYFICSGKVKTIKTGINGREQIVRLTKNGDTVGFRGFGTSKRYLIGASALEDTVLCNFSNETMLEILQSIPEFTYALMLFYADELNKSENNIRKIAHMNVRERVIDLLLYIHRKFGQINGLIDIELSRKEIADFAGTTEEQAIRVISTLKKEMLINTVGKRIGILAISKLRSEIMEHKYFAL</sequence>
<accession>A0A0Q0W5J0</accession>
<organism evidence="6 7">
    <name type="scientific">Flavobacterium aquidurense</name>
    <dbReference type="NCBI Taxonomy" id="362413"/>
    <lineage>
        <taxon>Bacteria</taxon>
        <taxon>Pseudomonadati</taxon>
        <taxon>Bacteroidota</taxon>
        <taxon>Flavobacteriia</taxon>
        <taxon>Flavobacteriales</taxon>
        <taxon>Flavobacteriaceae</taxon>
        <taxon>Flavobacterium</taxon>
    </lineage>
</organism>
<keyword evidence="3" id="KW-0804">Transcription</keyword>
<evidence type="ECO:0000256" key="2">
    <source>
        <dbReference type="ARBA" id="ARBA00023125"/>
    </source>
</evidence>
<dbReference type="RefSeq" id="WP_055096726.1">
    <property type="nucleotide sequence ID" value="NZ_JRLF01000012.1"/>
</dbReference>
<protein>
    <submittedName>
        <fullName evidence="6">cAMP-binding protein</fullName>
    </submittedName>
</protein>
<evidence type="ECO:0000259" key="4">
    <source>
        <dbReference type="PROSITE" id="PS50042"/>
    </source>
</evidence>